<evidence type="ECO:0000313" key="3">
    <source>
        <dbReference type="EMBL" id="KAF6175057.1"/>
    </source>
</evidence>
<proteinExistence type="predicted"/>
<sequence length="371" mass="42925">MNLFTNLILFIYIHVVPELPRIPKELDSDNYEHCTCYKWGGSVTDRNDGLALLKFRESFDNYKVEDPNEYATLSPNGCDTMPIRGECGRLDQQIAFLNGELQKLKEDKDKKYEANIKLAEALKEKISEYNLLRETIDQMKEDMQLKRVLDEQCALAYADLPGQLDAKILECKNLQEKSITLEAKLRQKSGLEDCNDNLSVELNKKSKESESLKVSNVLLMEQLDLQLPPAIPWVKYLLDVRGVNMDDNNSAFRVPATIQHQSQHRFQDVIKTLKSFLTKDPTFWKSIFIQTLGIPFSPAGEKAYESLLQAFSFGHQHGEYRHMRHLLSTCYEKVVVFISHTEVYIFLPLFWAQKKNTTSNEERFQKVLIDT</sequence>
<reference evidence="3 4" key="1">
    <citation type="journal article" date="2020" name="IScience">
        <title>Genome Sequencing of the Endangered Kingdonia uniflora (Circaeasteraceae, Ranunculales) Reveals Potential Mechanisms of Evolutionary Specialization.</title>
        <authorList>
            <person name="Sun Y."/>
            <person name="Deng T."/>
            <person name="Zhang A."/>
            <person name="Moore M.J."/>
            <person name="Landis J.B."/>
            <person name="Lin N."/>
            <person name="Zhang H."/>
            <person name="Zhang X."/>
            <person name="Huang J."/>
            <person name="Zhang X."/>
            <person name="Sun H."/>
            <person name="Wang H."/>
        </authorList>
    </citation>
    <scope>NUCLEOTIDE SEQUENCE [LARGE SCALE GENOMIC DNA]</scope>
    <source>
        <strain evidence="3">TB1705</strain>
        <tissue evidence="3">Leaf</tissue>
    </source>
</reference>
<accession>A0A7J7P6I6</accession>
<dbReference type="EMBL" id="JACGCM010000221">
    <property type="protein sequence ID" value="KAF6175057.1"/>
    <property type="molecule type" value="Genomic_DNA"/>
</dbReference>
<name>A0A7J7P6I6_9MAGN</name>
<organism evidence="3 4">
    <name type="scientific">Kingdonia uniflora</name>
    <dbReference type="NCBI Taxonomy" id="39325"/>
    <lineage>
        <taxon>Eukaryota</taxon>
        <taxon>Viridiplantae</taxon>
        <taxon>Streptophyta</taxon>
        <taxon>Embryophyta</taxon>
        <taxon>Tracheophyta</taxon>
        <taxon>Spermatophyta</taxon>
        <taxon>Magnoliopsida</taxon>
        <taxon>Ranunculales</taxon>
        <taxon>Circaeasteraceae</taxon>
        <taxon>Kingdonia</taxon>
    </lineage>
</organism>
<keyword evidence="4" id="KW-1185">Reference proteome</keyword>
<feature type="non-terminal residue" evidence="3">
    <location>
        <position position="1"/>
    </location>
</feature>
<comment type="caution">
    <text evidence="3">The sequence shown here is derived from an EMBL/GenBank/DDBJ whole genome shotgun (WGS) entry which is preliminary data.</text>
</comment>
<evidence type="ECO:0000256" key="1">
    <source>
        <dbReference type="SAM" id="Coils"/>
    </source>
</evidence>
<gene>
    <name evidence="3" type="ORF">GIB67_039605</name>
</gene>
<keyword evidence="1" id="KW-0175">Coiled coil</keyword>
<protein>
    <submittedName>
        <fullName evidence="3">Uncharacterized protein</fullName>
    </submittedName>
</protein>
<dbReference type="Proteomes" id="UP000541444">
    <property type="component" value="Unassembled WGS sequence"/>
</dbReference>
<feature type="chain" id="PRO_5029825416" evidence="2">
    <location>
        <begin position="19"/>
        <end position="371"/>
    </location>
</feature>
<feature type="coiled-coil region" evidence="1">
    <location>
        <begin position="87"/>
        <end position="142"/>
    </location>
</feature>
<dbReference type="AlphaFoldDB" id="A0A7J7P6I6"/>
<evidence type="ECO:0000256" key="2">
    <source>
        <dbReference type="SAM" id="SignalP"/>
    </source>
</evidence>
<feature type="signal peptide" evidence="2">
    <location>
        <begin position="1"/>
        <end position="18"/>
    </location>
</feature>
<evidence type="ECO:0000313" key="4">
    <source>
        <dbReference type="Proteomes" id="UP000541444"/>
    </source>
</evidence>
<keyword evidence="2" id="KW-0732">Signal</keyword>